<dbReference type="GO" id="GO:0016757">
    <property type="term" value="F:glycosyltransferase activity"/>
    <property type="evidence" value="ECO:0007669"/>
    <property type="project" value="InterPro"/>
</dbReference>
<protein>
    <recommendedName>
        <fullName evidence="6">Glycosyltransferase</fullName>
    </recommendedName>
</protein>
<proteinExistence type="predicted"/>
<name>A0A840S543_9BURK</name>
<dbReference type="CDD" id="cd03818">
    <property type="entry name" value="GT4_ExpC-like"/>
    <property type="match status" value="1"/>
</dbReference>
<dbReference type="Gene3D" id="3.40.50.2000">
    <property type="entry name" value="Glycogen Phosphorylase B"/>
    <property type="match status" value="1"/>
</dbReference>
<sequence>MKLLIIHQNFPGQFKHMAAEWWRRSGWDVIGIGRDTAPGLPNLPGFKLIRYQPHRGVGKAQHPYLRRMEDAVLHGQAVARVLLQLKASGWRPDTILAHPGWGETLYAKDVFPDARLVHFCEWFYNAPGGSGSGSGGDRQGLDRAAWPYADVGFDPEFPTRFDDHARIRSWNALHLLNLHNCDLGISPTQWQKAQHPREYQHKIVVAHEGIATDHLGPDPQALFRTPSGEVLRANDPDKPVITYVARNLEPYRGFHTFMRALPALQREHKTAHTLIVGGDDVSYGSRPQGAKSWKNKMLTEVGHQLDPRRTHFLGKLPYAGYKKVLQLSSAHVYLSYPFVLSWSCLEAMATGCLVVGSDVAPVREAIRDELSGLLVRPLDPHALVVRVNAALGLPAERAQDLRACALQQAQERWPQGRGQRVFEGLLTAPATAGDASHQPGPGVGLKPSPALAVKDFVQEETV</sequence>
<feature type="domain" description="Glycosyl transferase family 4" evidence="3">
    <location>
        <begin position="26"/>
        <end position="129"/>
    </location>
</feature>
<evidence type="ECO:0000256" key="1">
    <source>
        <dbReference type="ARBA" id="ARBA00022679"/>
    </source>
</evidence>
<dbReference type="EMBL" id="JACHHO010000013">
    <property type="protein sequence ID" value="MBB5206447.1"/>
    <property type="molecule type" value="Genomic_DNA"/>
</dbReference>
<dbReference type="RefSeq" id="WP_138856461.1">
    <property type="nucleotide sequence ID" value="NZ_CP040709.1"/>
</dbReference>
<keyword evidence="5" id="KW-1185">Reference proteome</keyword>
<dbReference type="Proteomes" id="UP000554837">
    <property type="component" value="Unassembled WGS sequence"/>
</dbReference>
<reference evidence="4 5" key="1">
    <citation type="submission" date="2020-08" db="EMBL/GenBank/DDBJ databases">
        <title>Genomic Encyclopedia of Type Strains, Phase IV (KMG-IV): sequencing the most valuable type-strain genomes for metagenomic binning, comparative biology and taxonomic classification.</title>
        <authorList>
            <person name="Goeker M."/>
        </authorList>
    </citation>
    <scope>NUCLEOTIDE SEQUENCE [LARGE SCALE GENOMIC DNA]</scope>
    <source>
        <strain evidence="4 5">DSM 23958</strain>
    </source>
</reference>
<dbReference type="Pfam" id="PF12000">
    <property type="entry name" value="Glyco_trans_4_3"/>
    <property type="match status" value="2"/>
</dbReference>
<dbReference type="AlphaFoldDB" id="A0A840S543"/>
<evidence type="ECO:0000259" key="2">
    <source>
        <dbReference type="Pfam" id="PF00534"/>
    </source>
</evidence>
<dbReference type="PANTHER" id="PTHR46401">
    <property type="entry name" value="GLYCOSYLTRANSFERASE WBBK-RELATED"/>
    <property type="match status" value="1"/>
</dbReference>
<comment type="caution">
    <text evidence="4">The sequence shown here is derived from an EMBL/GenBank/DDBJ whole genome shotgun (WGS) entry which is preliminary data.</text>
</comment>
<evidence type="ECO:0000313" key="4">
    <source>
        <dbReference type="EMBL" id="MBB5206447.1"/>
    </source>
</evidence>
<organism evidence="4 5">
    <name type="scientific">Inhella inkyongensis</name>
    <dbReference type="NCBI Taxonomy" id="392593"/>
    <lineage>
        <taxon>Bacteria</taxon>
        <taxon>Pseudomonadati</taxon>
        <taxon>Pseudomonadota</taxon>
        <taxon>Betaproteobacteria</taxon>
        <taxon>Burkholderiales</taxon>
        <taxon>Sphaerotilaceae</taxon>
        <taxon>Inhella</taxon>
    </lineage>
</organism>
<feature type="domain" description="Glycosyl transferase family 1" evidence="2">
    <location>
        <begin position="235"/>
        <end position="400"/>
    </location>
</feature>
<evidence type="ECO:0008006" key="6">
    <source>
        <dbReference type="Google" id="ProtNLM"/>
    </source>
</evidence>
<dbReference type="GO" id="GO:0009103">
    <property type="term" value="P:lipopolysaccharide biosynthetic process"/>
    <property type="evidence" value="ECO:0007669"/>
    <property type="project" value="TreeGrafter"/>
</dbReference>
<dbReference type="InterPro" id="IPR022623">
    <property type="entry name" value="Glyco_trans_4"/>
</dbReference>
<keyword evidence="1" id="KW-0808">Transferase</keyword>
<dbReference type="OrthoDB" id="5416057at2"/>
<evidence type="ECO:0000259" key="3">
    <source>
        <dbReference type="Pfam" id="PF12000"/>
    </source>
</evidence>
<dbReference type="PANTHER" id="PTHR46401:SF2">
    <property type="entry name" value="GLYCOSYLTRANSFERASE WBBK-RELATED"/>
    <property type="match status" value="1"/>
</dbReference>
<dbReference type="Pfam" id="PF00534">
    <property type="entry name" value="Glycos_transf_1"/>
    <property type="match status" value="1"/>
</dbReference>
<dbReference type="SUPFAM" id="SSF53756">
    <property type="entry name" value="UDP-Glycosyltransferase/glycogen phosphorylase"/>
    <property type="match status" value="1"/>
</dbReference>
<gene>
    <name evidence="4" type="ORF">HNQ51_003793</name>
</gene>
<dbReference type="InterPro" id="IPR001296">
    <property type="entry name" value="Glyco_trans_1"/>
</dbReference>
<evidence type="ECO:0000313" key="5">
    <source>
        <dbReference type="Proteomes" id="UP000554837"/>
    </source>
</evidence>
<accession>A0A840S543</accession>
<feature type="domain" description="Glycosyl transferase family 4" evidence="3">
    <location>
        <begin position="149"/>
        <end position="214"/>
    </location>
</feature>